<evidence type="ECO:0000256" key="1">
    <source>
        <dbReference type="SAM" id="MobiDB-lite"/>
    </source>
</evidence>
<sequence>MTSPFFNVHPHQLQLPSFPPLTLAENHTLDTIIVPPFNQTLRDIALKVFQYTNAFEEACTHLRQDPTRLEAVSTAFTQLHGQNINGTQVVVLGDPKAMQSSVNVHTYTKNHATLLDLVAKADECLAVPGPHSFEQHFARSTAAFGVLCGLDGYLSEFSTTLKMGQKDAYPRYLVTLRQPTSPATTPTTPPMSFSRAPHTPPPTRRLPQSTQPN</sequence>
<feature type="region of interest" description="Disordered" evidence="1">
    <location>
        <begin position="178"/>
        <end position="213"/>
    </location>
</feature>
<evidence type="ECO:0000313" key="2">
    <source>
        <dbReference type="EMBL" id="TFK96938.1"/>
    </source>
</evidence>
<gene>
    <name evidence="2" type="ORF">BDV98DRAFT_575436</name>
</gene>
<dbReference type="AlphaFoldDB" id="A0A5C3Q9T7"/>
<protein>
    <submittedName>
        <fullName evidence="2">Uncharacterized protein</fullName>
    </submittedName>
</protein>
<name>A0A5C3Q9T7_9AGAR</name>
<dbReference type="EMBL" id="ML178853">
    <property type="protein sequence ID" value="TFK96938.1"/>
    <property type="molecule type" value="Genomic_DNA"/>
</dbReference>
<evidence type="ECO:0000313" key="3">
    <source>
        <dbReference type="Proteomes" id="UP000305067"/>
    </source>
</evidence>
<accession>A0A5C3Q9T7</accession>
<reference evidence="2 3" key="1">
    <citation type="journal article" date="2019" name="Nat. Ecol. Evol.">
        <title>Megaphylogeny resolves global patterns of mushroom evolution.</title>
        <authorList>
            <person name="Varga T."/>
            <person name="Krizsan K."/>
            <person name="Foldi C."/>
            <person name="Dima B."/>
            <person name="Sanchez-Garcia M."/>
            <person name="Sanchez-Ramirez S."/>
            <person name="Szollosi G.J."/>
            <person name="Szarkandi J.G."/>
            <person name="Papp V."/>
            <person name="Albert L."/>
            <person name="Andreopoulos W."/>
            <person name="Angelini C."/>
            <person name="Antonin V."/>
            <person name="Barry K.W."/>
            <person name="Bougher N.L."/>
            <person name="Buchanan P."/>
            <person name="Buyck B."/>
            <person name="Bense V."/>
            <person name="Catcheside P."/>
            <person name="Chovatia M."/>
            <person name="Cooper J."/>
            <person name="Damon W."/>
            <person name="Desjardin D."/>
            <person name="Finy P."/>
            <person name="Geml J."/>
            <person name="Haridas S."/>
            <person name="Hughes K."/>
            <person name="Justo A."/>
            <person name="Karasinski D."/>
            <person name="Kautmanova I."/>
            <person name="Kiss B."/>
            <person name="Kocsube S."/>
            <person name="Kotiranta H."/>
            <person name="LaButti K.M."/>
            <person name="Lechner B.E."/>
            <person name="Liimatainen K."/>
            <person name="Lipzen A."/>
            <person name="Lukacs Z."/>
            <person name="Mihaltcheva S."/>
            <person name="Morgado L.N."/>
            <person name="Niskanen T."/>
            <person name="Noordeloos M.E."/>
            <person name="Ohm R.A."/>
            <person name="Ortiz-Santana B."/>
            <person name="Ovrebo C."/>
            <person name="Racz N."/>
            <person name="Riley R."/>
            <person name="Savchenko A."/>
            <person name="Shiryaev A."/>
            <person name="Soop K."/>
            <person name="Spirin V."/>
            <person name="Szebenyi C."/>
            <person name="Tomsovsky M."/>
            <person name="Tulloss R.E."/>
            <person name="Uehling J."/>
            <person name="Grigoriev I.V."/>
            <person name="Vagvolgyi C."/>
            <person name="Papp T."/>
            <person name="Martin F.M."/>
            <person name="Miettinen O."/>
            <person name="Hibbett D.S."/>
            <person name="Nagy L.G."/>
        </authorList>
    </citation>
    <scope>NUCLEOTIDE SEQUENCE [LARGE SCALE GENOMIC DNA]</scope>
    <source>
        <strain evidence="2 3">CBS 309.79</strain>
    </source>
</reference>
<proteinExistence type="predicted"/>
<organism evidence="2 3">
    <name type="scientific">Pterulicium gracile</name>
    <dbReference type="NCBI Taxonomy" id="1884261"/>
    <lineage>
        <taxon>Eukaryota</taxon>
        <taxon>Fungi</taxon>
        <taxon>Dikarya</taxon>
        <taxon>Basidiomycota</taxon>
        <taxon>Agaricomycotina</taxon>
        <taxon>Agaricomycetes</taxon>
        <taxon>Agaricomycetidae</taxon>
        <taxon>Agaricales</taxon>
        <taxon>Pleurotineae</taxon>
        <taxon>Pterulaceae</taxon>
        <taxon>Pterulicium</taxon>
    </lineage>
</organism>
<dbReference type="Proteomes" id="UP000305067">
    <property type="component" value="Unassembled WGS sequence"/>
</dbReference>
<keyword evidence="3" id="KW-1185">Reference proteome</keyword>